<accession>N0B4C5</accession>
<organism evidence="1 2">
    <name type="scientific">Hyphomicrobium denitrificans 1NES1</name>
    <dbReference type="NCBI Taxonomy" id="670307"/>
    <lineage>
        <taxon>Bacteria</taxon>
        <taxon>Pseudomonadati</taxon>
        <taxon>Pseudomonadota</taxon>
        <taxon>Alphaproteobacteria</taxon>
        <taxon>Hyphomicrobiales</taxon>
        <taxon>Hyphomicrobiaceae</taxon>
        <taxon>Hyphomicrobium</taxon>
    </lineage>
</organism>
<reference evidence="1 2" key="1">
    <citation type="journal article" date="2013" name="Genome Announc.">
        <title>Genome sequences for three denitrifying bacterial strains isolated from a uranium- and nitrate-contaminated subsurface environment.</title>
        <authorList>
            <person name="Venkatramanan R."/>
            <person name="Prakash O."/>
            <person name="Woyke T."/>
            <person name="Chain P."/>
            <person name="Goodwin L.A."/>
            <person name="Watson D."/>
            <person name="Brooks S."/>
            <person name="Kostka J.E."/>
            <person name="Green S.J."/>
        </authorList>
    </citation>
    <scope>NUCLEOTIDE SEQUENCE [LARGE SCALE GENOMIC DNA]</scope>
    <source>
        <strain evidence="1 2">1NES1</strain>
    </source>
</reference>
<dbReference type="AlphaFoldDB" id="N0B4C5"/>
<protein>
    <submittedName>
        <fullName evidence="1">Uncharacterized protein</fullName>
    </submittedName>
</protein>
<gene>
    <name evidence="1" type="ORF">HYPDE_33533</name>
</gene>
<sequence length="70" mass="7652">MKQLARLHVGVEHAIAEEIKSMDHMHMDRSGTDIGSFANASSSEALKAANQKMYENMGQCLSPAMRTSIS</sequence>
<dbReference type="EMBL" id="CP005587">
    <property type="protein sequence ID" value="AGK58379.1"/>
    <property type="molecule type" value="Genomic_DNA"/>
</dbReference>
<dbReference type="STRING" id="670307.HYPDE_33533"/>
<dbReference type="KEGG" id="hdt:HYPDE_33533"/>
<name>N0B4C5_9HYPH</name>
<evidence type="ECO:0000313" key="1">
    <source>
        <dbReference type="EMBL" id="AGK58379.1"/>
    </source>
</evidence>
<dbReference type="HOGENOM" id="CLU_2752345_0_0_5"/>
<keyword evidence="2" id="KW-1185">Reference proteome</keyword>
<evidence type="ECO:0000313" key="2">
    <source>
        <dbReference type="Proteomes" id="UP000005952"/>
    </source>
</evidence>
<proteinExistence type="predicted"/>
<dbReference type="Proteomes" id="UP000005952">
    <property type="component" value="Chromosome"/>
</dbReference>